<feature type="non-terminal residue" evidence="2">
    <location>
        <position position="1"/>
    </location>
</feature>
<evidence type="ECO:0000313" key="2">
    <source>
        <dbReference type="EMBL" id="VCX24038.1"/>
    </source>
</evidence>
<proteinExistence type="predicted"/>
<dbReference type="Proteomes" id="UP000269945">
    <property type="component" value="Unassembled WGS sequence"/>
</dbReference>
<evidence type="ECO:0008006" key="4">
    <source>
        <dbReference type="Google" id="ProtNLM"/>
    </source>
</evidence>
<gene>
    <name evidence="2" type="ORF">BN2614_LOCUS9</name>
</gene>
<sequence>RLCARPAAAAVLVPLCSVRWVPARLYTQQSSRLSGSRKGDVSKRPAWCQCLPAWAHWIPRVSGLTRKRWMRYLPCPWPTCCRHRTKGIPTSAGVAISATHCLSSCTSPTVSGGSRPSSLSSPCSCWPLAPTSPAWPARRGP</sequence>
<keyword evidence="1" id="KW-0732">Signal</keyword>
<evidence type="ECO:0000313" key="3">
    <source>
        <dbReference type="Proteomes" id="UP000269945"/>
    </source>
</evidence>
<protein>
    <recommendedName>
        <fullName evidence="4">Secreted protein</fullName>
    </recommendedName>
</protein>
<dbReference type="EMBL" id="CYRY02037493">
    <property type="protein sequence ID" value="VCX24038.1"/>
    <property type="molecule type" value="Genomic_DNA"/>
</dbReference>
<organism evidence="2 3">
    <name type="scientific">Gulo gulo</name>
    <name type="common">Wolverine</name>
    <name type="synonym">Gluton</name>
    <dbReference type="NCBI Taxonomy" id="48420"/>
    <lineage>
        <taxon>Eukaryota</taxon>
        <taxon>Metazoa</taxon>
        <taxon>Chordata</taxon>
        <taxon>Craniata</taxon>
        <taxon>Vertebrata</taxon>
        <taxon>Euteleostomi</taxon>
        <taxon>Mammalia</taxon>
        <taxon>Eutheria</taxon>
        <taxon>Laurasiatheria</taxon>
        <taxon>Carnivora</taxon>
        <taxon>Caniformia</taxon>
        <taxon>Musteloidea</taxon>
        <taxon>Mustelidae</taxon>
        <taxon>Guloninae</taxon>
        <taxon>Gulo</taxon>
    </lineage>
</organism>
<comment type="caution">
    <text evidence="2">The sequence shown here is derived from an EMBL/GenBank/DDBJ whole genome shotgun (WGS) entry which is preliminary data.</text>
</comment>
<keyword evidence="3" id="KW-1185">Reference proteome</keyword>
<name>A0A9X9Q597_GULGU</name>
<accession>A0A9X9Q597</accession>
<dbReference type="AlphaFoldDB" id="A0A9X9Q597"/>
<feature type="signal peptide" evidence="1">
    <location>
        <begin position="1"/>
        <end position="23"/>
    </location>
</feature>
<evidence type="ECO:0000256" key="1">
    <source>
        <dbReference type="SAM" id="SignalP"/>
    </source>
</evidence>
<reference evidence="2 3" key="1">
    <citation type="submission" date="2018-10" db="EMBL/GenBank/DDBJ databases">
        <authorList>
            <person name="Ekblom R."/>
            <person name="Jareborg N."/>
        </authorList>
    </citation>
    <scope>NUCLEOTIDE SEQUENCE [LARGE SCALE GENOMIC DNA]</scope>
    <source>
        <tissue evidence="2">Muscle</tissue>
    </source>
</reference>
<feature type="chain" id="PRO_5040756253" description="Secreted protein" evidence="1">
    <location>
        <begin position="24"/>
        <end position="141"/>
    </location>
</feature>